<comment type="cofactor">
    <cofactor evidence="1">
        <name>FMN</name>
        <dbReference type="ChEBI" id="CHEBI:58210"/>
    </cofactor>
</comment>
<evidence type="ECO:0000256" key="1">
    <source>
        <dbReference type="ARBA" id="ARBA00001917"/>
    </source>
</evidence>
<dbReference type="Proteomes" id="UP000019118">
    <property type="component" value="Unassembled WGS sequence"/>
</dbReference>
<sequence length="411" mass="46884">MSRRSSSDVLELFSQKTWMKVCAPMVRYSKLQFRNLVKRYDCDLVFTPMILADSFCKSAKARDSEFTTNLFDTPLITQFAANTVHDFVGASYMVAPFCDGVDLNCGCPQRWAREMNLGCSLLKSPQKIFELVKECRNRISKPFTISVKLRIGENIQETIKVCQGLEHCGVSFITVHSRTPCNNTGPINEDALKILSQTVKVPLIGNGGVNSLDDAVGLQERTGVKGVMVANAILTNPAIFKGEKVTTRQCVQDWLDICYNSTLTMEEHERTVAKDEANQCYAISEKPSSLTFQCFHHHLVFMLEKILNKKERQVFNNLKQFSTVQEFLAQHLGIRPKLFGREHFVQSLPLNIHTESRDFLYNELKPPEESVCTEYDFLYDSSKSNGKFFEGKLTDEINEDCDWTDMFYEND</sequence>
<dbReference type="CDD" id="cd02801">
    <property type="entry name" value="DUS_like_FMN"/>
    <property type="match status" value="1"/>
</dbReference>
<keyword evidence="4" id="KW-0819">tRNA processing</keyword>
<dbReference type="CTD" id="35179"/>
<dbReference type="InterPro" id="IPR035587">
    <property type="entry name" value="DUS-like_FMN-bd"/>
</dbReference>
<reference evidence="8" key="1">
    <citation type="journal article" date="2013" name="Genome Biol.">
        <title>Draft genome of the mountain pine beetle, Dendroctonus ponderosae Hopkins, a major forest pest.</title>
        <authorList>
            <person name="Keeling C.I."/>
            <person name="Yuen M.M."/>
            <person name="Liao N.Y."/>
            <person name="Docking T.R."/>
            <person name="Chan S.K."/>
            <person name="Taylor G.A."/>
            <person name="Palmquist D.L."/>
            <person name="Jackman S.D."/>
            <person name="Nguyen A."/>
            <person name="Li M."/>
            <person name="Henderson H."/>
            <person name="Janes J.K."/>
            <person name="Zhao Y."/>
            <person name="Pandoh P."/>
            <person name="Moore R."/>
            <person name="Sperling F.A."/>
            <person name="Huber D.P."/>
            <person name="Birol I."/>
            <person name="Jones S.J."/>
            <person name="Bohlmann J."/>
        </authorList>
    </citation>
    <scope>NUCLEOTIDE SEQUENCE</scope>
</reference>
<dbReference type="GO" id="GO:0050660">
    <property type="term" value="F:flavin adenine dinucleotide binding"/>
    <property type="evidence" value="ECO:0007669"/>
    <property type="project" value="InterPro"/>
</dbReference>
<dbReference type="KEGG" id="dpa:109539703"/>
<dbReference type="PROSITE" id="PS01136">
    <property type="entry name" value="UPF0034"/>
    <property type="match status" value="1"/>
</dbReference>
<dbReference type="PANTHER" id="PTHR11082:SF31">
    <property type="entry name" value="TRNA-DIHYDROURIDINE(20A_20B) SYNTHASE [NAD(P)+]-LIKE"/>
    <property type="match status" value="1"/>
</dbReference>
<keyword evidence="8" id="KW-1185">Reference proteome</keyword>
<dbReference type="Pfam" id="PF01207">
    <property type="entry name" value="Dus"/>
    <property type="match status" value="1"/>
</dbReference>
<dbReference type="SUPFAM" id="SSF51395">
    <property type="entry name" value="FMN-linked oxidoreductases"/>
    <property type="match status" value="1"/>
</dbReference>
<evidence type="ECO:0000256" key="4">
    <source>
        <dbReference type="ARBA" id="ARBA00022694"/>
    </source>
</evidence>
<reference evidence="7" key="2">
    <citation type="submission" date="2024-08" db="UniProtKB">
        <authorList>
            <consortium name="EnsemblMetazoa"/>
        </authorList>
    </citation>
    <scope>IDENTIFICATION</scope>
</reference>
<keyword evidence="2" id="KW-0285">Flavoprotein</keyword>
<keyword evidence="5" id="KW-0560">Oxidoreductase</keyword>
<dbReference type="GeneID" id="109539703"/>
<protein>
    <recommendedName>
        <fullName evidence="6">DUS-like FMN-binding domain-containing protein</fullName>
    </recommendedName>
</protein>
<dbReference type="AlphaFoldDB" id="A0AAR5PQA2"/>
<name>A0AAR5PQA2_DENPD</name>
<proteinExistence type="predicted"/>
<dbReference type="EnsemblMetazoa" id="XM_019907629.1">
    <property type="protein sequence ID" value="XP_019763188.1"/>
    <property type="gene ID" value="LOC109539703"/>
</dbReference>
<feature type="domain" description="DUS-like FMN-binding" evidence="6">
    <location>
        <begin position="22"/>
        <end position="283"/>
    </location>
</feature>
<dbReference type="GO" id="GO:0017150">
    <property type="term" value="F:tRNA dihydrouridine synthase activity"/>
    <property type="evidence" value="ECO:0007669"/>
    <property type="project" value="InterPro"/>
</dbReference>
<dbReference type="Gene3D" id="3.20.20.70">
    <property type="entry name" value="Aldolase class I"/>
    <property type="match status" value="1"/>
</dbReference>
<evidence type="ECO:0000256" key="2">
    <source>
        <dbReference type="ARBA" id="ARBA00022630"/>
    </source>
</evidence>
<evidence type="ECO:0000313" key="8">
    <source>
        <dbReference type="Proteomes" id="UP000019118"/>
    </source>
</evidence>
<evidence type="ECO:0000259" key="6">
    <source>
        <dbReference type="Pfam" id="PF01207"/>
    </source>
</evidence>
<dbReference type="InterPro" id="IPR018517">
    <property type="entry name" value="tRNA_hU_synthase_CS"/>
</dbReference>
<accession>A0AAR5PQA2</accession>
<evidence type="ECO:0000256" key="5">
    <source>
        <dbReference type="ARBA" id="ARBA00023002"/>
    </source>
</evidence>
<keyword evidence="3" id="KW-0288">FMN</keyword>
<evidence type="ECO:0000256" key="3">
    <source>
        <dbReference type="ARBA" id="ARBA00022643"/>
    </source>
</evidence>
<organism evidence="7 8">
    <name type="scientific">Dendroctonus ponderosae</name>
    <name type="common">Mountain pine beetle</name>
    <dbReference type="NCBI Taxonomy" id="77166"/>
    <lineage>
        <taxon>Eukaryota</taxon>
        <taxon>Metazoa</taxon>
        <taxon>Ecdysozoa</taxon>
        <taxon>Arthropoda</taxon>
        <taxon>Hexapoda</taxon>
        <taxon>Insecta</taxon>
        <taxon>Pterygota</taxon>
        <taxon>Neoptera</taxon>
        <taxon>Endopterygota</taxon>
        <taxon>Coleoptera</taxon>
        <taxon>Polyphaga</taxon>
        <taxon>Cucujiformia</taxon>
        <taxon>Curculionidae</taxon>
        <taxon>Scolytinae</taxon>
        <taxon>Dendroctonus</taxon>
    </lineage>
</organism>
<dbReference type="PANTHER" id="PTHR11082">
    <property type="entry name" value="TRNA-DIHYDROURIDINE SYNTHASE"/>
    <property type="match status" value="1"/>
</dbReference>
<evidence type="ECO:0000313" key="7">
    <source>
        <dbReference type="EnsemblMetazoa" id="XP_019763188.1"/>
    </source>
</evidence>
<dbReference type="InterPro" id="IPR013785">
    <property type="entry name" value="Aldolase_TIM"/>
</dbReference>